<name>A0ABR0BI08_PURLI</name>
<protein>
    <submittedName>
        <fullName evidence="2">Uncharacterized protein</fullName>
    </submittedName>
</protein>
<evidence type="ECO:0000313" key="3">
    <source>
        <dbReference type="Proteomes" id="UP001287286"/>
    </source>
</evidence>
<proteinExistence type="predicted"/>
<accession>A0ABR0BI08</accession>
<gene>
    <name evidence="2" type="ORF">Purlil1_12046</name>
</gene>
<keyword evidence="3" id="KW-1185">Reference proteome</keyword>
<organism evidence="2 3">
    <name type="scientific">Purpureocillium lilacinum</name>
    <name type="common">Paecilomyces lilacinus</name>
    <dbReference type="NCBI Taxonomy" id="33203"/>
    <lineage>
        <taxon>Eukaryota</taxon>
        <taxon>Fungi</taxon>
        <taxon>Dikarya</taxon>
        <taxon>Ascomycota</taxon>
        <taxon>Pezizomycotina</taxon>
        <taxon>Sordariomycetes</taxon>
        <taxon>Hypocreomycetidae</taxon>
        <taxon>Hypocreales</taxon>
        <taxon>Ophiocordycipitaceae</taxon>
        <taxon>Purpureocillium</taxon>
    </lineage>
</organism>
<evidence type="ECO:0000313" key="2">
    <source>
        <dbReference type="EMBL" id="KAK4078077.1"/>
    </source>
</evidence>
<sequence length="174" mass="18552">MFTTRQDETNRHAAPPRAAMVTNTTIMPDPSREFAVIGTMKARPWSPPRGALTPQSAHDSQDQSYPSTGRRGLRTQTASSVAEGRSRLLGKVRGPGPGHLPTCPIRSAPDTADLCPPTPRCISTTTCTGDRKIPDRNNHVAGQDSTLQIPLSAMQTPPGAKCLGGWQASDEGDL</sequence>
<dbReference type="Proteomes" id="UP001287286">
    <property type="component" value="Unassembled WGS sequence"/>
</dbReference>
<evidence type="ECO:0000256" key="1">
    <source>
        <dbReference type="SAM" id="MobiDB-lite"/>
    </source>
</evidence>
<reference evidence="2 3" key="1">
    <citation type="journal article" date="2024" name="Microbiol. Resour. Announc.">
        <title>Genome annotations for the ascomycete fungi Trichoderma harzianum, Trichoderma aggressivum, and Purpureocillium lilacinum.</title>
        <authorList>
            <person name="Beijen E.P.W."/>
            <person name="Ohm R.A."/>
        </authorList>
    </citation>
    <scope>NUCLEOTIDE SEQUENCE [LARGE SCALE GENOMIC DNA]</scope>
    <source>
        <strain evidence="2 3">CBS 150709</strain>
    </source>
</reference>
<feature type="compositionally biased region" description="Polar residues" evidence="1">
    <location>
        <begin position="53"/>
        <end position="67"/>
    </location>
</feature>
<comment type="caution">
    <text evidence="2">The sequence shown here is derived from an EMBL/GenBank/DDBJ whole genome shotgun (WGS) entry which is preliminary data.</text>
</comment>
<feature type="region of interest" description="Disordered" evidence="1">
    <location>
        <begin position="153"/>
        <end position="174"/>
    </location>
</feature>
<feature type="region of interest" description="Disordered" evidence="1">
    <location>
        <begin position="1"/>
        <end position="105"/>
    </location>
</feature>
<dbReference type="EMBL" id="JAWRVI010000086">
    <property type="protein sequence ID" value="KAK4078077.1"/>
    <property type="molecule type" value="Genomic_DNA"/>
</dbReference>
<feature type="compositionally biased region" description="Basic and acidic residues" evidence="1">
    <location>
        <begin position="1"/>
        <end position="11"/>
    </location>
</feature>